<feature type="region of interest" description="Disordered" evidence="1">
    <location>
        <begin position="93"/>
        <end position="121"/>
    </location>
</feature>
<comment type="caution">
    <text evidence="3">The sequence shown here is derived from an EMBL/GenBank/DDBJ whole genome shotgun (WGS) entry which is preliminary data.</text>
</comment>
<reference evidence="3 4" key="1">
    <citation type="submission" date="2017-07" db="EMBL/GenBank/DDBJ databases">
        <title>Bifidobacterium novel species.</title>
        <authorList>
            <person name="Lugli G.A."/>
            <person name="Milani C."/>
            <person name="Duranti S."/>
            <person name="Mangifesta M."/>
        </authorList>
    </citation>
    <scope>NUCLEOTIDE SEQUENCE [LARGE SCALE GENOMIC DNA]</scope>
    <source>
        <strain evidence="4">Goo31D</strain>
    </source>
</reference>
<evidence type="ECO:0000256" key="1">
    <source>
        <dbReference type="SAM" id="MobiDB-lite"/>
    </source>
</evidence>
<dbReference type="RefSeq" id="WP_243390119.1">
    <property type="nucleotide sequence ID" value="NZ_NMYC01000006.1"/>
</dbReference>
<feature type="transmembrane region" description="Helical" evidence="2">
    <location>
        <begin position="233"/>
        <end position="253"/>
    </location>
</feature>
<keyword evidence="4" id="KW-1185">Reference proteome</keyword>
<keyword evidence="2" id="KW-0812">Transmembrane</keyword>
<evidence type="ECO:0000313" key="3">
    <source>
        <dbReference type="EMBL" id="PLS26097.1"/>
    </source>
</evidence>
<evidence type="ECO:0000313" key="4">
    <source>
        <dbReference type="Proteomes" id="UP000234935"/>
    </source>
</evidence>
<dbReference type="AlphaFoldDB" id="A0A2N5IVX7"/>
<feature type="compositionally biased region" description="Low complexity" evidence="1">
    <location>
        <begin position="96"/>
        <end position="120"/>
    </location>
</feature>
<dbReference type="Proteomes" id="UP000234935">
    <property type="component" value="Unassembled WGS sequence"/>
</dbReference>
<organism evidence="3 4">
    <name type="scientific">Bifidobacterium anseris</name>
    <dbReference type="NCBI Taxonomy" id="2020963"/>
    <lineage>
        <taxon>Bacteria</taxon>
        <taxon>Bacillati</taxon>
        <taxon>Actinomycetota</taxon>
        <taxon>Actinomycetes</taxon>
        <taxon>Bifidobacteriales</taxon>
        <taxon>Bifidobacteriaceae</taxon>
        <taxon>Bifidobacterium</taxon>
    </lineage>
</organism>
<accession>A0A2N5IVX7</accession>
<gene>
    <name evidence="3" type="ORF">CGZ88_1622</name>
</gene>
<feature type="compositionally biased region" description="Low complexity" evidence="1">
    <location>
        <begin position="353"/>
        <end position="365"/>
    </location>
</feature>
<sequence>MNDGQEEETRVPRRHPVPSRHAKIMRGIVTPIFGLLAVTCIVFGILNQTIWKPSKDVTALAHVDGTRYAVIDPGVLDLVDKSVQIRVDAASVEPPAATTADDTAANNDANANDGNTDAANEPQTCIAIGSPKDASGWLAGESYIRVTGLDSWSALSTVAEKAHGNASTSRQQVAFADSDMWADTACGKTSAALRLPDAKATQVAIIDFGGNASDATISMHWVRQSVPDFALPWYFAGGLCVVLAILSASVFAMDPATRRNRFAKVIKPRKEKEPVEETTTTIAAAVAGTFASMKPRKRTKAANGKPRGRHGRHAGAAAAETDETPQIIDPTSRNLVAEQARRADAEDGGEPRSTTSSAASDEATSVITPEELQAYFARLVREETGSIPVVSAETTETTTESAESAEPAAESAETAETAETTETTTETTESDDDGTGQVSVTVESAESAESDGDTDAETTADTDNESDDNATADDETDADTDADADADMNNKEND</sequence>
<feature type="transmembrane region" description="Helical" evidence="2">
    <location>
        <begin position="24"/>
        <end position="46"/>
    </location>
</feature>
<evidence type="ECO:0000256" key="2">
    <source>
        <dbReference type="SAM" id="Phobius"/>
    </source>
</evidence>
<feature type="compositionally biased region" description="Acidic residues" evidence="1">
    <location>
        <begin position="446"/>
        <end position="486"/>
    </location>
</feature>
<dbReference type="EMBL" id="NMYC01000006">
    <property type="protein sequence ID" value="PLS26097.1"/>
    <property type="molecule type" value="Genomic_DNA"/>
</dbReference>
<keyword evidence="2" id="KW-0472">Membrane</keyword>
<protein>
    <submittedName>
        <fullName evidence="3">GTPase regulator-like protein</fullName>
    </submittedName>
</protein>
<proteinExistence type="predicted"/>
<feature type="compositionally biased region" description="Basic residues" evidence="1">
    <location>
        <begin position="294"/>
        <end position="313"/>
    </location>
</feature>
<feature type="compositionally biased region" description="Low complexity" evidence="1">
    <location>
        <begin position="391"/>
        <end position="427"/>
    </location>
</feature>
<name>A0A2N5IVX7_9BIFI</name>
<keyword evidence="2" id="KW-1133">Transmembrane helix</keyword>
<feature type="region of interest" description="Disordered" evidence="1">
    <location>
        <begin position="387"/>
        <end position="494"/>
    </location>
</feature>
<feature type="region of interest" description="Disordered" evidence="1">
    <location>
        <begin position="293"/>
        <end position="366"/>
    </location>
</feature>